<comment type="caution">
    <text evidence="3">The sequence shown here is derived from an EMBL/GenBank/DDBJ whole genome shotgun (WGS) entry which is preliminary data.</text>
</comment>
<dbReference type="InterPro" id="IPR014826">
    <property type="entry name" value="HCHO-activating_enzyme"/>
</dbReference>
<dbReference type="SUPFAM" id="SSF54211">
    <property type="entry name" value="Ribosomal protein S5 domain 2-like"/>
    <property type="match status" value="1"/>
</dbReference>
<protein>
    <submittedName>
        <fullName evidence="3">Formaldehyde-activating enzyme</fullName>
    </submittedName>
</protein>
<dbReference type="NCBIfam" id="TIGR03126">
    <property type="entry name" value="one_C_fae"/>
    <property type="match status" value="1"/>
</dbReference>
<keyword evidence="1" id="KW-0456">Lyase</keyword>
<proteinExistence type="predicted"/>
<gene>
    <name evidence="3" type="primary">fae</name>
    <name evidence="3" type="ORF">ISS99_11465</name>
</gene>
<feature type="domain" description="Formaldehyde-activating enzyme" evidence="2">
    <location>
        <begin position="11"/>
        <end position="168"/>
    </location>
</feature>
<dbReference type="Gene3D" id="3.30.230.60">
    <property type="entry name" value="Formaldehyde-activating enzyme"/>
    <property type="match status" value="1"/>
</dbReference>
<evidence type="ECO:0000259" key="2">
    <source>
        <dbReference type="Pfam" id="PF08714"/>
    </source>
</evidence>
<name>A0ABS2KG60_9GAMM</name>
<accession>A0ABS2KG60</accession>
<dbReference type="Pfam" id="PF08714">
    <property type="entry name" value="Fae"/>
    <property type="match status" value="1"/>
</dbReference>
<organism evidence="3 4">
    <name type="scientific">Dyella mobilis</name>
    <dbReference type="NCBI Taxonomy" id="1849582"/>
    <lineage>
        <taxon>Bacteria</taxon>
        <taxon>Pseudomonadati</taxon>
        <taxon>Pseudomonadota</taxon>
        <taxon>Gammaproteobacteria</taxon>
        <taxon>Lysobacterales</taxon>
        <taxon>Rhodanobacteraceae</taxon>
        <taxon>Dyella</taxon>
    </lineage>
</organism>
<sequence>MTTSESKTLYIGEGFEGPGVNLAHINVLVGPRNGPAGQAFATALATPSAGHAPFVVIARPGVPTKPLTLYVNKAQIAGDFHGNATWGASQAGIAKAVAESLEEGVLPPEAENDWVVVSANWVNPGTDDLDAVYENNYRACKNAIRAAMLGLPHRQEVFAAASQVSNPFYTPKA</sequence>
<keyword evidence="4" id="KW-1185">Reference proteome</keyword>
<evidence type="ECO:0000313" key="3">
    <source>
        <dbReference type="EMBL" id="MBM7130149.1"/>
    </source>
</evidence>
<evidence type="ECO:0000256" key="1">
    <source>
        <dbReference type="ARBA" id="ARBA00023239"/>
    </source>
</evidence>
<dbReference type="InterPro" id="IPR037075">
    <property type="entry name" value="HCHO-activating_enzyme_sf"/>
</dbReference>
<dbReference type="EMBL" id="JADIKF010000039">
    <property type="protein sequence ID" value="MBM7130149.1"/>
    <property type="molecule type" value="Genomic_DNA"/>
</dbReference>
<reference evidence="3" key="1">
    <citation type="submission" date="2020-10" db="EMBL/GenBank/DDBJ databases">
        <title>Phylogeny of dyella-like bacteria.</title>
        <authorList>
            <person name="Fu J."/>
        </authorList>
    </citation>
    <scope>NUCLEOTIDE SEQUENCE</scope>
    <source>
        <strain evidence="3">DHON07</strain>
    </source>
</reference>
<evidence type="ECO:0000313" key="4">
    <source>
        <dbReference type="Proteomes" id="UP001430193"/>
    </source>
</evidence>
<dbReference type="Proteomes" id="UP001430193">
    <property type="component" value="Unassembled WGS sequence"/>
</dbReference>
<dbReference type="RefSeq" id="WP_204631757.1">
    <property type="nucleotide sequence ID" value="NZ_BSOC01000002.1"/>
</dbReference>
<dbReference type="InterPro" id="IPR020568">
    <property type="entry name" value="Ribosomal_Su5_D2-typ_SF"/>
</dbReference>